<evidence type="ECO:0000313" key="2">
    <source>
        <dbReference type="EMBL" id="GJS91166.1"/>
    </source>
</evidence>
<reference evidence="2" key="1">
    <citation type="journal article" date="2022" name="Int. J. Mol. Sci.">
        <title>Draft Genome of Tanacetum Coccineum: Genomic Comparison of Closely Related Tanacetum-Family Plants.</title>
        <authorList>
            <person name="Yamashiro T."/>
            <person name="Shiraishi A."/>
            <person name="Nakayama K."/>
            <person name="Satake H."/>
        </authorList>
    </citation>
    <scope>NUCLEOTIDE SEQUENCE</scope>
</reference>
<evidence type="ECO:0000256" key="1">
    <source>
        <dbReference type="SAM" id="MobiDB-lite"/>
    </source>
</evidence>
<keyword evidence="3" id="KW-1185">Reference proteome</keyword>
<protein>
    <submittedName>
        <fullName evidence="2">Uncharacterized protein</fullName>
    </submittedName>
</protein>
<gene>
    <name evidence="2" type="ORF">Tco_0773802</name>
</gene>
<sequence>MTNSLGTATWCPPMSRQRVLQPPRPGQCLRVSITLLLVSKSLLSSIPQFSALTAATILWARDYRRSGLYSGPGCLASASKSMIFSHLHPGLGVVVADATISHLQPRRALGVRGRIHGDKKEMVHTLENVVPAPTTVGQPPRKDPQMEYSKIVPQSEQKL</sequence>
<dbReference type="Proteomes" id="UP001151760">
    <property type="component" value="Unassembled WGS sequence"/>
</dbReference>
<feature type="region of interest" description="Disordered" evidence="1">
    <location>
        <begin position="131"/>
        <end position="159"/>
    </location>
</feature>
<organism evidence="2 3">
    <name type="scientific">Tanacetum coccineum</name>
    <dbReference type="NCBI Taxonomy" id="301880"/>
    <lineage>
        <taxon>Eukaryota</taxon>
        <taxon>Viridiplantae</taxon>
        <taxon>Streptophyta</taxon>
        <taxon>Embryophyta</taxon>
        <taxon>Tracheophyta</taxon>
        <taxon>Spermatophyta</taxon>
        <taxon>Magnoliopsida</taxon>
        <taxon>eudicotyledons</taxon>
        <taxon>Gunneridae</taxon>
        <taxon>Pentapetalae</taxon>
        <taxon>asterids</taxon>
        <taxon>campanulids</taxon>
        <taxon>Asterales</taxon>
        <taxon>Asteraceae</taxon>
        <taxon>Asteroideae</taxon>
        <taxon>Anthemideae</taxon>
        <taxon>Anthemidinae</taxon>
        <taxon>Tanacetum</taxon>
    </lineage>
</organism>
<dbReference type="EMBL" id="BQNB010011484">
    <property type="protein sequence ID" value="GJS91166.1"/>
    <property type="molecule type" value="Genomic_DNA"/>
</dbReference>
<accession>A0ABQ4ZNZ5</accession>
<name>A0ABQ4ZNZ5_9ASTR</name>
<reference evidence="2" key="2">
    <citation type="submission" date="2022-01" db="EMBL/GenBank/DDBJ databases">
        <authorList>
            <person name="Yamashiro T."/>
            <person name="Shiraishi A."/>
            <person name="Satake H."/>
            <person name="Nakayama K."/>
        </authorList>
    </citation>
    <scope>NUCLEOTIDE SEQUENCE</scope>
</reference>
<evidence type="ECO:0000313" key="3">
    <source>
        <dbReference type="Proteomes" id="UP001151760"/>
    </source>
</evidence>
<comment type="caution">
    <text evidence="2">The sequence shown here is derived from an EMBL/GenBank/DDBJ whole genome shotgun (WGS) entry which is preliminary data.</text>
</comment>
<proteinExistence type="predicted"/>